<dbReference type="EMBL" id="LXXM01000217">
    <property type="protein sequence ID" value="PZS88106.1"/>
    <property type="molecule type" value="Genomic_DNA"/>
</dbReference>
<dbReference type="RefSeq" id="WP_181454014.1">
    <property type="nucleotide sequence ID" value="NZ_LXXM01000217.1"/>
</dbReference>
<feature type="signal peptide" evidence="1">
    <location>
        <begin position="1"/>
        <end position="24"/>
    </location>
</feature>
<evidence type="ECO:0000313" key="2">
    <source>
        <dbReference type="EMBL" id="PZS88106.1"/>
    </source>
</evidence>
<evidence type="ECO:0008006" key="4">
    <source>
        <dbReference type="Google" id="ProtNLM"/>
    </source>
</evidence>
<evidence type="ECO:0000313" key="3">
    <source>
        <dbReference type="Proteomes" id="UP000249614"/>
    </source>
</evidence>
<keyword evidence="1" id="KW-0732">Signal</keyword>
<comment type="caution">
    <text evidence="2">The sequence shown here is derived from an EMBL/GenBank/DDBJ whole genome shotgun (WGS) entry which is preliminary data.</text>
</comment>
<gene>
    <name evidence="2" type="ORF">A7X83_15390</name>
</gene>
<dbReference type="PROSITE" id="PS51257">
    <property type="entry name" value="PROKAR_LIPOPROTEIN"/>
    <property type="match status" value="1"/>
</dbReference>
<protein>
    <recommendedName>
        <fullName evidence="4">Lipoprotein</fullName>
    </recommendedName>
</protein>
<reference evidence="2 3" key="1">
    <citation type="submission" date="2016-05" db="EMBL/GenBank/DDBJ databases">
        <authorList>
            <person name="Lavstsen T."/>
            <person name="Jespersen J.S."/>
        </authorList>
    </citation>
    <scope>NUCLEOTIDE SEQUENCE [LARGE SCALE GENOMIC DNA]</scope>
    <source>
        <strain evidence="2 3">SM-5815</strain>
    </source>
</reference>
<dbReference type="AlphaFoldDB" id="A0A2W6I2C4"/>
<proteinExistence type="predicted"/>
<accession>A0A2W6I2C4</accession>
<feature type="chain" id="PRO_5016136128" description="Lipoprotein" evidence="1">
    <location>
        <begin position="25"/>
        <end position="144"/>
    </location>
</feature>
<evidence type="ECO:0000256" key="1">
    <source>
        <dbReference type="SAM" id="SignalP"/>
    </source>
</evidence>
<organism evidence="2 3">
    <name type="scientific">Stenotrophomonas maltophilia</name>
    <name type="common">Pseudomonas maltophilia</name>
    <name type="synonym">Xanthomonas maltophilia</name>
    <dbReference type="NCBI Taxonomy" id="40324"/>
    <lineage>
        <taxon>Bacteria</taxon>
        <taxon>Pseudomonadati</taxon>
        <taxon>Pseudomonadota</taxon>
        <taxon>Gammaproteobacteria</taxon>
        <taxon>Lysobacterales</taxon>
        <taxon>Lysobacteraceae</taxon>
        <taxon>Stenotrophomonas</taxon>
        <taxon>Stenotrophomonas maltophilia group</taxon>
    </lineage>
</organism>
<dbReference type="Proteomes" id="UP000249614">
    <property type="component" value="Unassembled WGS sequence"/>
</dbReference>
<name>A0A2W6I2C4_STEMA</name>
<sequence length="144" mass="14751">MKGFFAAAAVVALLAGCSATRPIATEVAKPVPASQIFAYAQPATDTGTVIVTRDVGLAGSKCPVAFYVDGKVAAHVDNGQTMTVYIPSGKHILGAGPAGTGVCGIVSRTAHMREAAFDVVAGDRLKLRLGFTRDGTYQITPTAL</sequence>